<sequence length="63" mass="6735">MLRAGGLVAFSTETVQGLGANAEDSAAVPGIFQFKGRPPSHPLIVHIGGAEHLDNLRNERRTR</sequence>
<gene>
    <name evidence="13" type="ORF">GCM10010508_46920</name>
</gene>
<organism evidence="13 14">
    <name type="scientific">Streptomyces naganishii JCM 4654</name>
    <dbReference type="NCBI Taxonomy" id="1306179"/>
    <lineage>
        <taxon>Bacteria</taxon>
        <taxon>Bacillati</taxon>
        <taxon>Actinomycetota</taxon>
        <taxon>Actinomycetes</taxon>
        <taxon>Kitasatosporales</taxon>
        <taxon>Streptomycetaceae</taxon>
        <taxon>Streptomyces</taxon>
    </lineage>
</organism>
<dbReference type="InterPro" id="IPR017945">
    <property type="entry name" value="DHBP_synth_RibB-like_a/b_dom"/>
</dbReference>
<dbReference type="GO" id="GO:0000049">
    <property type="term" value="F:tRNA binding"/>
    <property type="evidence" value="ECO:0007669"/>
    <property type="project" value="TreeGrafter"/>
</dbReference>
<accession>A0A918Y8G1</accession>
<evidence type="ECO:0000256" key="9">
    <source>
        <dbReference type="ARBA" id="ARBA00022840"/>
    </source>
</evidence>
<keyword evidence="5" id="KW-0808">Transferase</keyword>
<comment type="catalytic activity">
    <reaction evidence="11">
        <text>L-threonine + hydrogencarbonate + ATP = L-threonylcarbamoyladenylate + diphosphate + H2O</text>
        <dbReference type="Rhea" id="RHEA:36407"/>
        <dbReference type="ChEBI" id="CHEBI:15377"/>
        <dbReference type="ChEBI" id="CHEBI:17544"/>
        <dbReference type="ChEBI" id="CHEBI:30616"/>
        <dbReference type="ChEBI" id="CHEBI:33019"/>
        <dbReference type="ChEBI" id="CHEBI:57926"/>
        <dbReference type="ChEBI" id="CHEBI:73682"/>
        <dbReference type="EC" id="2.7.7.87"/>
    </reaction>
</comment>
<dbReference type="GO" id="GO:0003725">
    <property type="term" value="F:double-stranded RNA binding"/>
    <property type="evidence" value="ECO:0007669"/>
    <property type="project" value="InterPro"/>
</dbReference>
<dbReference type="InterPro" id="IPR006070">
    <property type="entry name" value="Sua5-like_dom"/>
</dbReference>
<dbReference type="EC" id="2.7.7.87" evidence="3"/>
<dbReference type="GO" id="GO:0006450">
    <property type="term" value="P:regulation of translational fidelity"/>
    <property type="evidence" value="ECO:0007669"/>
    <property type="project" value="TreeGrafter"/>
</dbReference>
<evidence type="ECO:0000256" key="1">
    <source>
        <dbReference type="ARBA" id="ARBA00004496"/>
    </source>
</evidence>
<keyword evidence="8" id="KW-0547">Nucleotide-binding</keyword>
<keyword evidence="6" id="KW-0819">tRNA processing</keyword>
<dbReference type="SUPFAM" id="SSF55821">
    <property type="entry name" value="YrdC/RibB"/>
    <property type="match status" value="1"/>
</dbReference>
<name>A0A918Y8G1_9ACTN</name>
<evidence type="ECO:0000256" key="3">
    <source>
        <dbReference type="ARBA" id="ARBA00012584"/>
    </source>
</evidence>
<keyword evidence="14" id="KW-1185">Reference proteome</keyword>
<protein>
    <recommendedName>
        <fullName evidence="10">L-threonylcarbamoyladenylate synthase</fullName>
        <ecNumber evidence="3">2.7.7.87</ecNumber>
    </recommendedName>
    <alternativeName>
        <fullName evidence="10">L-threonylcarbamoyladenylate synthase</fullName>
    </alternativeName>
</protein>
<dbReference type="PANTHER" id="PTHR17490:SF16">
    <property type="entry name" value="THREONYLCARBAMOYL-AMP SYNTHASE"/>
    <property type="match status" value="1"/>
</dbReference>
<keyword evidence="9" id="KW-0067">ATP-binding</keyword>
<evidence type="ECO:0000256" key="6">
    <source>
        <dbReference type="ARBA" id="ARBA00022694"/>
    </source>
</evidence>
<dbReference type="InterPro" id="IPR050156">
    <property type="entry name" value="TC-AMP_synthase_SUA5"/>
</dbReference>
<comment type="caution">
    <text evidence="13">The sequence shown here is derived from an EMBL/GenBank/DDBJ whole genome shotgun (WGS) entry which is preliminary data.</text>
</comment>
<comment type="subcellular location">
    <subcellularLocation>
        <location evidence="1">Cytoplasm</location>
    </subcellularLocation>
</comment>
<evidence type="ECO:0000256" key="10">
    <source>
        <dbReference type="ARBA" id="ARBA00029774"/>
    </source>
</evidence>
<dbReference type="EMBL" id="BMVF01000013">
    <property type="protein sequence ID" value="GHD92771.1"/>
    <property type="molecule type" value="Genomic_DNA"/>
</dbReference>
<dbReference type="PANTHER" id="PTHR17490">
    <property type="entry name" value="SUA5"/>
    <property type="match status" value="1"/>
</dbReference>
<reference evidence="13" key="2">
    <citation type="submission" date="2020-09" db="EMBL/GenBank/DDBJ databases">
        <authorList>
            <person name="Sun Q."/>
            <person name="Ohkuma M."/>
        </authorList>
    </citation>
    <scope>NUCLEOTIDE SEQUENCE</scope>
    <source>
        <strain evidence="13">JCM 4654</strain>
    </source>
</reference>
<keyword evidence="4" id="KW-0963">Cytoplasm</keyword>
<keyword evidence="7" id="KW-0548">Nucleotidyltransferase</keyword>
<dbReference type="GO" id="GO:0005524">
    <property type="term" value="F:ATP binding"/>
    <property type="evidence" value="ECO:0007669"/>
    <property type="project" value="UniProtKB-KW"/>
</dbReference>
<dbReference type="Proteomes" id="UP000608955">
    <property type="component" value="Unassembled WGS sequence"/>
</dbReference>
<evidence type="ECO:0000256" key="8">
    <source>
        <dbReference type="ARBA" id="ARBA00022741"/>
    </source>
</evidence>
<dbReference type="Gene3D" id="3.90.870.10">
    <property type="entry name" value="DHBP synthase"/>
    <property type="match status" value="1"/>
</dbReference>
<evidence type="ECO:0000259" key="12">
    <source>
        <dbReference type="Pfam" id="PF01300"/>
    </source>
</evidence>
<proteinExistence type="inferred from homology"/>
<evidence type="ECO:0000256" key="4">
    <source>
        <dbReference type="ARBA" id="ARBA00022490"/>
    </source>
</evidence>
<dbReference type="GO" id="GO:0008033">
    <property type="term" value="P:tRNA processing"/>
    <property type="evidence" value="ECO:0007669"/>
    <property type="project" value="UniProtKB-KW"/>
</dbReference>
<reference evidence="13" key="1">
    <citation type="journal article" date="2014" name="Int. J. Syst. Evol. Microbiol.">
        <title>Complete genome sequence of Corynebacterium casei LMG S-19264T (=DSM 44701T), isolated from a smear-ripened cheese.</title>
        <authorList>
            <consortium name="US DOE Joint Genome Institute (JGI-PGF)"/>
            <person name="Walter F."/>
            <person name="Albersmeier A."/>
            <person name="Kalinowski J."/>
            <person name="Ruckert C."/>
        </authorList>
    </citation>
    <scope>NUCLEOTIDE SEQUENCE</scope>
    <source>
        <strain evidence="13">JCM 4654</strain>
    </source>
</reference>
<evidence type="ECO:0000256" key="11">
    <source>
        <dbReference type="ARBA" id="ARBA00048366"/>
    </source>
</evidence>
<dbReference type="AlphaFoldDB" id="A0A918Y8G1"/>
<dbReference type="GO" id="GO:0005737">
    <property type="term" value="C:cytoplasm"/>
    <property type="evidence" value="ECO:0007669"/>
    <property type="project" value="UniProtKB-SubCell"/>
</dbReference>
<evidence type="ECO:0000256" key="7">
    <source>
        <dbReference type="ARBA" id="ARBA00022695"/>
    </source>
</evidence>
<feature type="domain" description="YrdC-like" evidence="12">
    <location>
        <begin position="1"/>
        <end position="57"/>
    </location>
</feature>
<comment type="similarity">
    <text evidence="2">Belongs to the SUA5 family.</text>
</comment>
<dbReference type="Pfam" id="PF01300">
    <property type="entry name" value="Sua5_yciO_yrdC"/>
    <property type="match status" value="1"/>
</dbReference>
<evidence type="ECO:0000256" key="2">
    <source>
        <dbReference type="ARBA" id="ARBA00007663"/>
    </source>
</evidence>
<evidence type="ECO:0000313" key="13">
    <source>
        <dbReference type="EMBL" id="GHD92771.1"/>
    </source>
</evidence>
<evidence type="ECO:0000313" key="14">
    <source>
        <dbReference type="Proteomes" id="UP000608955"/>
    </source>
</evidence>
<evidence type="ECO:0000256" key="5">
    <source>
        <dbReference type="ARBA" id="ARBA00022679"/>
    </source>
</evidence>
<dbReference type="GO" id="GO:0061710">
    <property type="term" value="F:L-threonylcarbamoyladenylate synthase"/>
    <property type="evidence" value="ECO:0007669"/>
    <property type="project" value="UniProtKB-EC"/>
</dbReference>